<sequence length="172" mass="19544">MQQEASMAAQPSTQGWPKGLTLVVDYLTVDEETALVNSLDELPWLGEIQRRTQQYGYHYSYRKQRVDDTPVPPLPACVRFLLDRFQDDHVPLVAHQLIINEYQPGEQIKPHIDSTTDWGDCVVSLSLLDDWDMIFTHPGHVTSHLPHLSRAQGNDRAALRINVMNTTSSLDP</sequence>
<dbReference type="OrthoDB" id="271595at2759"/>
<dbReference type="InterPro" id="IPR032857">
    <property type="entry name" value="ALKBH4"/>
</dbReference>
<dbReference type="GO" id="GO:0032451">
    <property type="term" value="F:demethylase activity"/>
    <property type="evidence" value="ECO:0007669"/>
    <property type="project" value="TreeGrafter"/>
</dbReference>
<dbReference type="GeneID" id="14918421"/>
<dbReference type="Pfam" id="PF13532">
    <property type="entry name" value="2OG-FeII_Oxy_2"/>
    <property type="match status" value="1"/>
</dbReference>
<dbReference type="AlphaFoldDB" id="L8GWD4"/>
<dbReference type="SUPFAM" id="SSF51197">
    <property type="entry name" value="Clavaminate synthase-like"/>
    <property type="match status" value="1"/>
</dbReference>
<gene>
    <name evidence="2" type="ORF">ACA1_062830</name>
</gene>
<keyword evidence="3" id="KW-1185">Reference proteome</keyword>
<accession>L8GWD4</accession>
<dbReference type="GO" id="GO:0070988">
    <property type="term" value="P:demethylation"/>
    <property type="evidence" value="ECO:0007669"/>
    <property type="project" value="InterPro"/>
</dbReference>
<dbReference type="PANTHER" id="PTHR12463">
    <property type="entry name" value="OXYGENASE-RELATED"/>
    <property type="match status" value="1"/>
</dbReference>
<dbReference type="RefSeq" id="XP_004339542.1">
    <property type="nucleotide sequence ID" value="XM_004339494.1"/>
</dbReference>
<dbReference type="VEuPathDB" id="AmoebaDB:ACA1_062830"/>
<proteinExistence type="predicted"/>
<dbReference type="KEGG" id="acan:ACA1_062830"/>
<protein>
    <submittedName>
        <fullName evidence="2">AlkB, alkylation repair protein, putative</fullName>
    </submittedName>
</protein>
<dbReference type="PANTHER" id="PTHR12463:SF1">
    <property type="entry name" value="2-OXOGLUTARATE AND FE-DEPENDENT OXYGENASE FAMILY PROTEIN"/>
    <property type="match status" value="1"/>
</dbReference>
<dbReference type="GO" id="GO:0016491">
    <property type="term" value="F:oxidoreductase activity"/>
    <property type="evidence" value="ECO:0007669"/>
    <property type="project" value="TreeGrafter"/>
</dbReference>
<dbReference type="EMBL" id="KB007974">
    <property type="protein sequence ID" value="ELR17529.1"/>
    <property type="molecule type" value="Genomic_DNA"/>
</dbReference>
<organism evidence="2 3">
    <name type="scientific">Acanthamoeba castellanii (strain ATCC 30010 / Neff)</name>
    <dbReference type="NCBI Taxonomy" id="1257118"/>
    <lineage>
        <taxon>Eukaryota</taxon>
        <taxon>Amoebozoa</taxon>
        <taxon>Discosea</taxon>
        <taxon>Longamoebia</taxon>
        <taxon>Centramoebida</taxon>
        <taxon>Acanthamoebidae</taxon>
        <taxon>Acanthamoeba</taxon>
    </lineage>
</organism>
<reference evidence="2 3" key="1">
    <citation type="journal article" date="2013" name="Genome Biol.">
        <title>Genome of Acanthamoeba castellanii highlights extensive lateral gene transfer and early evolution of tyrosine kinase signaling.</title>
        <authorList>
            <person name="Clarke M."/>
            <person name="Lohan A.J."/>
            <person name="Liu B."/>
            <person name="Lagkouvardos I."/>
            <person name="Roy S."/>
            <person name="Zafar N."/>
            <person name="Bertelli C."/>
            <person name="Schilde C."/>
            <person name="Kianianmomeni A."/>
            <person name="Burglin T.R."/>
            <person name="Frech C."/>
            <person name="Turcotte B."/>
            <person name="Kopec K.O."/>
            <person name="Synnott J.M."/>
            <person name="Choo C."/>
            <person name="Paponov I."/>
            <person name="Finkler A."/>
            <person name="Soon Heng Tan C."/>
            <person name="Hutchins A.P."/>
            <person name="Weinmeier T."/>
            <person name="Rattei T."/>
            <person name="Chu J.S."/>
            <person name="Gimenez G."/>
            <person name="Irimia M."/>
            <person name="Rigden D.J."/>
            <person name="Fitzpatrick D.A."/>
            <person name="Lorenzo-Morales J."/>
            <person name="Bateman A."/>
            <person name="Chiu C.H."/>
            <person name="Tang P."/>
            <person name="Hegemann P."/>
            <person name="Fromm H."/>
            <person name="Raoult D."/>
            <person name="Greub G."/>
            <person name="Miranda-Saavedra D."/>
            <person name="Chen N."/>
            <person name="Nash P."/>
            <person name="Ginger M.L."/>
            <person name="Horn M."/>
            <person name="Schaap P."/>
            <person name="Caler L."/>
            <person name="Loftus B."/>
        </authorList>
    </citation>
    <scope>NUCLEOTIDE SEQUENCE [LARGE SCALE GENOMIC DNA]</scope>
    <source>
        <strain evidence="2 3">Neff</strain>
    </source>
</reference>
<feature type="domain" description="Alpha-ketoglutarate-dependent dioxygenase AlkB-like" evidence="1">
    <location>
        <begin position="51"/>
        <end position="137"/>
    </location>
</feature>
<dbReference type="InterPro" id="IPR027450">
    <property type="entry name" value="AlkB-like"/>
</dbReference>
<evidence type="ECO:0000313" key="2">
    <source>
        <dbReference type="EMBL" id="ELR17529.1"/>
    </source>
</evidence>
<dbReference type="Proteomes" id="UP000011083">
    <property type="component" value="Unassembled WGS sequence"/>
</dbReference>
<dbReference type="InterPro" id="IPR037151">
    <property type="entry name" value="AlkB-like_sf"/>
</dbReference>
<name>L8GWD4_ACACF</name>
<evidence type="ECO:0000259" key="1">
    <source>
        <dbReference type="Pfam" id="PF13532"/>
    </source>
</evidence>
<dbReference type="Gene3D" id="2.60.120.590">
    <property type="entry name" value="Alpha-ketoglutarate-dependent dioxygenase AlkB-like"/>
    <property type="match status" value="1"/>
</dbReference>
<evidence type="ECO:0000313" key="3">
    <source>
        <dbReference type="Proteomes" id="UP000011083"/>
    </source>
</evidence>